<sequence length="99" mass="11842">MEFFQKLYDEHENVNVRFVGFTTDLTRYDFGIIYTSLFFAKPLVVCMQTGRSTLLDPKDLDDTEYLQKVFKMDNNEQTAELIEFFKETIPQSHFETEYE</sequence>
<accession>A0ABU0AQX6</accession>
<proteinExistence type="predicted"/>
<comment type="caution">
    <text evidence="1">The sequence shown here is derived from an EMBL/GenBank/DDBJ whole genome shotgun (WGS) entry which is preliminary data.</text>
</comment>
<organism evidence="1 2">
    <name type="scientific">Cytobacillus purgationiresistens</name>
    <dbReference type="NCBI Taxonomy" id="863449"/>
    <lineage>
        <taxon>Bacteria</taxon>
        <taxon>Bacillati</taxon>
        <taxon>Bacillota</taxon>
        <taxon>Bacilli</taxon>
        <taxon>Bacillales</taxon>
        <taxon>Bacillaceae</taxon>
        <taxon>Cytobacillus</taxon>
    </lineage>
</organism>
<evidence type="ECO:0008006" key="3">
    <source>
        <dbReference type="Google" id="ProtNLM"/>
    </source>
</evidence>
<dbReference type="Pfam" id="PF11256">
    <property type="entry name" value="SAV0927-like"/>
    <property type="match status" value="1"/>
</dbReference>
<evidence type="ECO:0000313" key="1">
    <source>
        <dbReference type="EMBL" id="MDQ0272435.1"/>
    </source>
</evidence>
<dbReference type="InterPro" id="IPR021415">
    <property type="entry name" value="SAV0927-like"/>
</dbReference>
<name>A0ABU0AQX6_9BACI</name>
<protein>
    <recommendedName>
        <fullName evidence="3">DUF3055 domain-containing protein</fullName>
    </recommendedName>
</protein>
<keyword evidence="2" id="KW-1185">Reference proteome</keyword>
<reference evidence="1 2" key="1">
    <citation type="submission" date="2023-07" db="EMBL/GenBank/DDBJ databases">
        <title>Genomic Encyclopedia of Type Strains, Phase IV (KMG-IV): sequencing the most valuable type-strain genomes for metagenomic binning, comparative biology and taxonomic classification.</title>
        <authorList>
            <person name="Goeker M."/>
        </authorList>
    </citation>
    <scope>NUCLEOTIDE SEQUENCE [LARGE SCALE GENOMIC DNA]</scope>
    <source>
        <strain evidence="1 2">DSM 23494</strain>
    </source>
</reference>
<evidence type="ECO:0000313" key="2">
    <source>
        <dbReference type="Proteomes" id="UP001238088"/>
    </source>
</evidence>
<dbReference type="Proteomes" id="UP001238088">
    <property type="component" value="Unassembled WGS sequence"/>
</dbReference>
<dbReference type="RefSeq" id="WP_307477762.1">
    <property type="nucleotide sequence ID" value="NZ_JAUSUB010000023.1"/>
</dbReference>
<gene>
    <name evidence="1" type="ORF">J2S17_004327</name>
</gene>
<dbReference type="EMBL" id="JAUSUB010000023">
    <property type="protein sequence ID" value="MDQ0272435.1"/>
    <property type="molecule type" value="Genomic_DNA"/>
</dbReference>